<organism evidence="1 2">
    <name type="scientific">Planococcus halocryophilus</name>
    <dbReference type="NCBI Taxonomy" id="1215089"/>
    <lineage>
        <taxon>Bacteria</taxon>
        <taxon>Bacillati</taxon>
        <taxon>Bacillota</taxon>
        <taxon>Bacilli</taxon>
        <taxon>Bacillales</taxon>
        <taxon>Caryophanaceae</taxon>
        <taxon>Planococcus</taxon>
    </lineage>
</organism>
<sequence>MELSKKTSSENALENKGCKYPVLSVGQNFTVDFGKQQSLYGKWQVVENDKAPFYMCSRILENGKVSKRRSADHRRQFFEAEIYYALTKKD</sequence>
<reference evidence="2" key="1">
    <citation type="submission" date="2016-07" db="EMBL/GenBank/DDBJ databases">
        <authorList>
            <person name="See-Too W.S."/>
        </authorList>
    </citation>
    <scope>NUCLEOTIDE SEQUENCE [LARGE SCALE GENOMIC DNA]</scope>
    <source>
        <strain evidence="2">DSM 24743</strain>
    </source>
</reference>
<accession>A0A1C7DUT6</accession>
<dbReference type="STRING" id="1215089.BBI08_16410"/>
<evidence type="ECO:0000313" key="1">
    <source>
        <dbReference type="EMBL" id="ANU15339.1"/>
    </source>
</evidence>
<evidence type="ECO:0000313" key="2">
    <source>
        <dbReference type="Proteomes" id="UP000092687"/>
    </source>
</evidence>
<dbReference type="EMBL" id="CP016537">
    <property type="protein sequence ID" value="ANU15339.1"/>
    <property type="molecule type" value="Genomic_DNA"/>
</dbReference>
<dbReference type="KEGG" id="phc:BBI08_16410"/>
<dbReference type="OrthoDB" id="2935477at2"/>
<dbReference type="AlphaFoldDB" id="A0A1C7DUT6"/>
<dbReference type="Proteomes" id="UP000092687">
    <property type="component" value="Chromosome"/>
</dbReference>
<reference evidence="2" key="2">
    <citation type="submission" date="2016-10" db="EMBL/GenBank/DDBJ databases">
        <authorList>
            <person name="See-Too W.S."/>
        </authorList>
    </citation>
    <scope>NUCLEOTIDE SEQUENCE [LARGE SCALE GENOMIC DNA]</scope>
    <source>
        <strain evidence="2">DSM 24743</strain>
    </source>
</reference>
<proteinExistence type="predicted"/>
<keyword evidence="2" id="KW-1185">Reference proteome</keyword>
<dbReference type="RefSeq" id="WP_008496663.1">
    <property type="nucleotide sequence ID" value="NZ_CP016537.2"/>
</dbReference>
<name>A0A1C7DUT6_9BACL</name>
<protein>
    <submittedName>
        <fullName evidence="1">Uncharacterized protein</fullName>
    </submittedName>
</protein>
<gene>
    <name evidence="1" type="ORF">BBI08_16410</name>
</gene>